<dbReference type="PANTHER" id="PTHR47331:SF1">
    <property type="entry name" value="GAG-LIKE PROTEIN"/>
    <property type="match status" value="1"/>
</dbReference>
<evidence type="ECO:0000313" key="2">
    <source>
        <dbReference type="Proteomes" id="UP000695022"/>
    </source>
</evidence>
<dbReference type="Pfam" id="PF18701">
    <property type="entry name" value="DUF5641"/>
    <property type="match status" value="1"/>
</dbReference>
<reference evidence="3" key="1">
    <citation type="submission" date="2025-08" db="UniProtKB">
        <authorList>
            <consortium name="RefSeq"/>
        </authorList>
    </citation>
    <scope>IDENTIFICATION</scope>
</reference>
<dbReference type="InterPro" id="IPR040676">
    <property type="entry name" value="DUF5641"/>
</dbReference>
<dbReference type="SUPFAM" id="SSF53098">
    <property type="entry name" value="Ribonuclease H-like"/>
    <property type="match status" value="1"/>
</dbReference>
<dbReference type="Pfam" id="PF17921">
    <property type="entry name" value="Integrase_H2C2"/>
    <property type="match status" value="1"/>
</dbReference>
<keyword evidence="2" id="KW-1185">Reference proteome</keyword>
<dbReference type="Gene3D" id="1.10.340.70">
    <property type="match status" value="1"/>
</dbReference>
<dbReference type="Proteomes" id="UP000695022">
    <property type="component" value="Unplaced"/>
</dbReference>
<dbReference type="RefSeq" id="XP_014679031.1">
    <property type="nucleotide sequence ID" value="XM_014823545.1"/>
</dbReference>
<protein>
    <submittedName>
        <fullName evidence="3">Uncharacterized protein LOC106818875</fullName>
    </submittedName>
</protein>
<dbReference type="InterPro" id="IPR041588">
    <property type="entry name" value="Integrase_H2C2"/>
</dbReference>
<sequence length="482" mass="55547">MANHFSGWFRMKRAIAWWIRLADVCKHKTVKLGSLVVGHIQHAERYLIKSALERCYPQEIKRLSEGREIKKSSSLKHLCPYLDDNSLLRVGGRLSESKLTVRNPVIIPGNHAVAKAIATEYHNTAHLGVELTLGLVRQKFWIVRARPLIKRIIRSYITCRKLFAKPRCQIMADLPQERVDSDKPPFTYVGIDVFGTFLVKVNRSEVKRYGCMFTCLVSRAVHIEMLYSLETESFINGFRRFISRRGHPDKVYSDNGTNFVGANAELKRALNELSRNEIEAYALRRNIDWHFNPPAASHMGGVWERMIGCARRVMEGFLVGPVKLTDDILETLFAEVESIINGRPLTKLSDDPRDPTPLTPNHLLLLRAGSTIPPGKFDKSDVFRRRWRHVQHLADQFWIKWVRMYLPELQKRIKWTERKTNTTVGDLVLLLEEHTPRNLWPLGIVVEAFEGRDGNVRSVRMRTKSTELVRPITKIVLLESAC</sequence>
<dbReference type="InterPro" id="IPR036397">
    <property type="entry name" value="RNaseH_sf"/>
</dbReference>
<feature type="domain" description="Integrase catalytic" evidence="1">
    <location>
        <begin position="180"/>
        <end position="368"/>
    </location>
</feature>
<dbReference type="PROSITE" id="PS50994">
    <property type="entry name" value="INTEGRASE"/>
    <property type="match status" value="1"/>
</dbReference>
<dbReference type="PANTHER" id="PTHR47331">
    <property type="entry name" value="PHD-TYPE DOMAIN-CONTAINING PROTEIN"/>
    <property type="match status" value="1"/>
</dbReference>
<evidence type="ECO:0000259" key="1">
    <source>
        <dbReference type="PROSITE" id="PS50994"/>
    </source>
</evidence>
<dbReference type="InterPro" id="IPR001584">
    <property type="entry name" value="Integrase_cat-core"/>
</dbReference>
<organism evidence="2 3">
    <name type="scientific">Priapulus caudatus</name>
    <name type="common">Priapulid worm</name>
    <dbReference type="NCBI Taxonomy" id="37621"/>
    <lineage>
        <taxon>Eukaryota</taxon>
        <taxon>Metazoa</taxon>
        <taxon>Ecdysozoa</taxon>
        <taxon>Scalidophora</taxon>
        <taxon>Priapulida</taxon>
        <taxon>Priapulimorpha</taxon>
        <taxon>Priapulimorphida</taxon>
        <taxon>Priapulidae</taxon>
        <taxon>Priapulus</taxon>
    </lineage>
</organism>
<gene>
    <name evidence="3" type="primary">LOC106818875</name>
</gene>
<dbReference type="GeneID" id="106818875"/>
<accession>A0ABM1F3L0</accession>
<proteinExistence type="predicted"/>
<dbReference type="Gene3D" id="3.30.420.10">
    <property type="entry name" value="Ribonuclease H-like superfamily/Ribonuclease H"/>
    <property type="match status" value="1"/>
</dbReference>
<evidence type="ECO:0000313" key="3">
    <source>
        <dbReference type="RefSeq" id="XP_014679031.1"/>
    </source>
</evidence>
<name>A0ABM1F3L0_PRICU</name>
<dbReference type="InterPro" id="IPR012337">
    <property type="entry name" value="RNaseH-like_sf"/>
</dbReference>